<reference evidence="1 2" key="1">
    <citation type="submission" date="2021-04" db="EMBL/GenBank/DDBJ databases">
        <title>Draft Genome of Aeromonas popoffii ID682, isolated from a natural water source in Idaho.</title>
        <authorList>
            <person name="Testerman T."/>
            <person name="Graf J."/>
        </authorList>
    </citation>
    <scope>NUCLEOTIDE SEQUENCE [LARGE SCALE GENOMIC DNA]</scope>
    <source>
        <strain evidence="1 2">ID682</strain>
    </source>
</reference>
<dbReference type="RefSeq" id="WP_212514884.1">
    <property type="nucleotide sequence ID" value="NZ_CAWQDX010000128.1"/>
</dbReference>
<dbReference type="EMBL" id="JAGRZL010000099">
    <property type="protein sequence ID" value="MBR7631522.1"/>
    <property type="molecule type" value="Genomic_DNA"/>
</dbReference>
<dbReference type="InterPro" id="IPR028957">
    <property type="entry name" value="Imm50"/>
</dbReference>
<comment type="caution">
    <text evidence="1">The sequence shown here is derived from an EMBL/GenBank/DDBJ whole genome shotgun (WGS) entry which is preliminary data.</text>
</comment>
<accession>A0ABS5GWJ3</accession>
<evidence type="ECO:0000313" key="2">
    <source>
        <dbReference type="Proteomes" id="UP000675653"/>
    </source>
</evidence>
<dbReference type="Pfam" id="PF15594">
    <property type="entry name" value="Imm50"/>
    <property type="match status" value="1"/>
</dbReference>
<sequence>MRWSDLPGSELMSRVYSIVPEISEVSLMRLSLELIDGKAMLDFDLSSDLPDKAPVKWGANYNRCRIGLGCYVVSQFSMTGDFHSCNGTLNISHINECYFIVFSSEMINFSFECKVVHVTGPSVYTSC</sequence>
<proteinExistence type="predicted"/>
<gene>
    <name evidence="1" type="ORF">KAT72_21655</name>
</gene>
<keyword evidence="2" id="KW-1185">Reference proteome</keyword>
<evidence type="ECO:0008006" key="3">
    <source>
        <dbReference type="Google" id="ProtNLM"/>
    </source>
</evidence>
<evidence type="ECO:0000313" key="1">
    <source>
        <dbReference type="EMBL" id="MBR7631522.1"/>
    </source>
</evidence>
<dbReference type="Proteomes" id="UP000675653">
    <property type="component" value="Unassembled WGS sequence"/>
</dbReference>
<organism evidence="1 2">
    <name type="scientific">Aeromonas popoffii</name>
    <dbReference type="NCBI Taxonomy" id="70856"/>
    <lineage>
        <taxon>Bacteria</taxon>
        <taxon>Pseudomonadati</taxon>
        <taxon>Pseudomonadota</taxon>
        <taxon>Gammaproteobacteria</taxon>
        <taxon>Aeromonadales</taxon>
        <taxon>Aeromonadaceae</taxon>
        <taxon>Aeromonas</taxon>
    </lineage>
</organism>
<name>A0ABS5GWJ3_9GAMM</name>
<protein>
    <recommendedName>
        <fullName evidence="3">Immunity protein 50</fullName>
    </recommendedName>
</protein>